<dbReference type="EMBL" id="BSXW01000343">
    <property type="protein sequence ID" value="GMF19420.1"/>
    <property type="molecule type" value="Genomic_DNA"/>
</dbReference>
<dbReference type="PANTHER" id="PTHR46500">
    <property type="entry name" value="CILIA- AND FLAGELLA-ASSOCIATED PROTEIN 221"/>
    <property type="match status" value="1"/>
</dbReference>
<feature type="compositionally biased region" description="Acidic residues" evidence="1">
    <location>
        <begin position="286"/>
        <end position="296"/>
    </location>
</feature>
<dbReference type="AlphaFoldDB" id="A0A9W6TTN0"/>
<dbReference type="GO" id="GO:0003341">
    <property type="term" value="P:cilium movement"/>
    <property type="evidence" value="ECO:0007669"/>
    <property type="project" value="InterPro"/>
</dbReference>
<feature type="region of interest" description="Disordered" evidence="1">
    <location>
        <begin position="822"/>
        <end position="846"/>
    </location>
</feature>
<dbReference type="InterPro" id="IPR013783">
    <property type="entry name" value="Ig-like_fold"/>
</dbReference>
<keyword evidence="3" id="KW-1185">Reference proteome</keyword>
<evidence type="ECO:0000256" key="1">
    <source>
        <dbReference type="SAM" id="MobiDB-lite"/>
    </source>
</evidence>
<dbReference type="InterPro" id="IPR029676">
    <property type="entry name" value="CFAP221"/>
</dbReference>
<reference evidence="2" key="1">
    <citation type="submission" date="2023-04" db="EMBL/GenBank/DDBJ databases">
        <title>Phytophthora lilii NBRC 32176.</title>
        <authorList>
            <person name="Ichikawa N."/>
            <person name="Sato H."/>
            <person name="Tonouchi N."/>
        </authorList>
    </citation>
    <scope>NUCLEOTIDE SEQUENCE</scope>
    <source>
        <strain evidence="2">NBRC 32176</strain>
    </source>
</reference>
<dbReference type="OrthoDB" id="5538672at2759"/>
<proteinExistence type="predicted"/>
<sequence length="932" mass="104843">MTTTTDEMLYAQPASVHFGGFELERTAQQRVRVRNNSAKAVRLRYTFPTGKKGFRATFASAERPSFVSAGLCEEIVVSFTPPAGFQYYYDCIQVRCEEVAYGSSADVARSGATLIPLHAYPMVNEVDFPTRMDFGVVRRGTCARKYVDITCSVPVEFEYELRVTKPHPAFTIFPLTGTIPPRGEARIELEFRPLLFATVSAEMELHVSQLGFVPRVCTLAGSSSSTVIDSASTLEVDGYKSGLPSPNAPNKKPNSRSEARPPANKAINEPSGTKSRGVKSGLTESPLDDSTEEEELEKVRGIEIPHNLNSVTGVTFMLNQESGKLKPKDLKKAIAANRALRQQQREEQAKLSAGSASDDENESTTTLSFQTLVREEKEFLQRVKVSKQVKDMFFQQELREVAEAEKALEFQSHTVHLGQRLLSSEQIAYLTQLREENLLALTREQRGRLRKMFSSVLYESPIVSGNQHDENQHLMPDELKTAELPVHFAPAYTPDFKTHKNDMWARRQRVLRRLVRVVSKCILRLRAQKRLNRIRAWLGGARTRAQVREKVALDWQSSAQFSGVKIAKHVKQNSTDTRQNMEQIITDRELITRGYYLPSFPLVEESTAQKSRKNIDLPADWDLHFNTFTFMELKPRDEALLMGHEPVPLPALPTYVPQERGRLLREGAKGECGVVSSLLLQPNLNFNLLSAGSEHAHTVSIPSMLEMMPSDTFLSPQASVRPLMEIQGPRETDPSYALRPRRVFRTPPSSFFAWQSCQIGLQSVVGAHDEASLYLSDVFAGSAERKHVEPVLPSRREPATAVEDLSLFGDVWNIASTTMPPLASQAGDIPSLSDSESDDDEEHGSARQISWNHAIELFEDLSNERGDEKEGGLHNVYEDGELLGAKKGVYSFERYRHLIRQERAYNIHRHKLFERLPKVGKLQGSALYRIRD</sequence>
<organism evidence="2 3">
    <name type="scientific">Phytophthora lilii</name>
    <dbReference type="NCBI Taxonomy" id="2077276"/>
    <lineage>
        <taxon>Eukaryota</taxon>
        <taxon>Sar</taxon>
        <taxon>Stramenopiles</taxon>
        <taxon>Oomycota</taxon>
        <taxon>Peronosporomycetes</taxon>
        <taxon>Peronosporales</taxon>
        <taxon>Peronosporaceae</taxon>
        <taxon>Phytophthora</taxon>
    </lineage>
</organism>
<accession>A0A9W6TTN0</accession>
<feature type="region of interest" description="Disordered" evidence="1">
    <location>
        <begin position="339"/>
        <end position="364"/>
    </location>
</feature>
<comment type="caution">
    <text evidence="2">The sequence shown here is derived from an EMBL/GenBank/DDBJ whole genome shotgun (WGS) entry which is preliminary data.</text>
</comment>
<dbReference type="Gene3D" id="2.60.40.10">
    <property type="entry name" value="Immunoglobulins"/>
    <property type="match status" value="1"/>
</dbReference>
<evidence type="ECO:0000313" key="2">
    <source>
        <dbReference type="EMBL" id="GMF19420.1"/>
    </source>
</evidence>
<feature type="region of interest" description="Disordered" evidence="1">
    <location>
        <begin position="239"/>
        <end position="301"/>
    </location>
</feature>
<dbReference type="GO" id="GO:0044458">
    <property type="term" value="P:motile cilium assembly"/>
    <property type="evidence" value="ECO:0007669"/>
    <property type="project" value="TreeGrafter"/>
</dbReference>
<dbReference type="GO" id="GO:0097729">
    <property type="term" value="C:9+2 motile cilium"/>
    <property type="evidence" value="ECO:0007669"/>
    <property type="project" value="TreeGrafter"/>
</dbReference>
<dbReference type="Proteomes" id="UP001165083">
    <property type="component" value="Unassembled WGS sequence"/>
</dbReference>
<dbReference type="PANTHER" id="PTHR46500:SF1">
    <property type="entry name" value="CILIA- AND FLAGELLA-ASSOCIATED PROTEIN 221"/>
    <property type="match status" value="1"/>
</dbReference>
<evidence type="ECO:0000313" key="3">
    <source>
        <dbReference type="Proteomes" id="UP001165083"/>
    </source>
</evidence>
<protein>
    <submittedName>
        <fullName evidence="2">Unnamed protein product</fullName>
    </submittedName>
</protein>
<name>A0A9W6TTN0_9STRA</name>
<gene>
    <name evidence="2" type="ORF">Plil01_000741800</name>
</gene>